<evidence type="ECO:0000313" key="2">
    <source>
        <dbReference type="Proteomes" id="UP000595460"/>
    </source>
</evidence>
<proteinExistence type="predicted"/>
<dbReference type="Proteomes" id="UP000595460">
    <property type="component" value="Chromosome"/>
</dbReference>
<dbReference type="RefSeq" id="WP_201654090.1">
    <property type="nucleotide sequence ID" value="NZ_CP068047.1"/>
</dbReference>
<keyword evidence="2" id="KW-1185">Reference proteome</keyword>
<reference evidence="1 2" key="1">
    <citation type="submission" date="2021-01" db="EMBL/GenBank/DDBJ databases">
        <title>Genome seq and assembly of Devosia sp. G19.</title>
        <authorList>
            <person name="Chhetri G."/>
        </authorList>
    </citation>
    <scope>NUCLEOTIDE SEQUENCE [LARGE SCALE GENOMIC DNA]</scope>
    <source>
        <strain evidence="1 2">G19</strain>
    </source>
</reference>
<dbReference type="EMBL" id="CP068047">
    <property type="protein sequence ID" value="QQR35112.1"/>
    <property type="molecule type" value="Genomic_DNA"/>
</dbReference>
<organism evidence="1 2">
    <name type="scientific">Devosia oryziradicis</name>
    <dbReference type="NCBI Taxonomy" id="2801335"/>
    <lineage>
        <taxon>Bacteria</taxon>
        <taxon>Pseudomonadati</taxon>
        <taxon>Pseudomonadota</taxon>
        <taxon>Alphaproteobacteria</taxon>
        <taxon>Hyphomicrobiales</taxon>
        <taxon>Devosiaceae</taxon>
        <taxon>Devosia</taxon>
    </lineage>
</organism>
<accession>A0ABX7BWX3</accession>
<protein>
    <recommendedName>
        <fullName evidence="3">PilZ domain-containing protein</fullName>
    </recommendedName>
</protein>
<evidence type="ECO:0000313" key="1">
    <source>
        <dbReference type="EMBL" id="QQR35112.1"/>
    </source>
</evidence>
<sequence>MPSAAIDYSLNDIDTVTGRYVLGDETAASGRDVLACRLKTISPTEFVATAPAVGSIGEVVRADFGPFGALHGRISRHVEDGFVVKLDGARAAQALLAERIEAFRRQPQSEEAADRRMGGRYLPAEPRSMLFAGPDIAVSCMIVDYSATGAVISAETRPAIGTAVTVGHMLAHVVRQYEFGFAMRFDNPHPDDDIETLLETPRAWRKAMAILPTAAVETADDSLSGHDGYGYD</sequence>
<evidence type="ECO:0008006" key="3">
    <source>
        <dbReference type="Google" id="ProtNLM"/>
    </source>
</evidence>
<name>A0ABX7BWX3_9HYPH</name>
<gene>
    <name evidence="1" type="ORF">JI749_12090</name>
</gene>